<evidence type="ECO:0000313" key="2">
    <source>
        <dbReference type="EMBL" id="KIC11010.1"/>
    </source>
</evidence>
<keyword evidence="5" id="KW-1185">Reference proteome</keyword>
<dbReference type="Pfam" id="PF02589">
    <property type="entry name" value="LUD_dom"/>
    <property type="match status" value="1"/>
</dbReference>
<dbReference type="AlphaFoldDB" id="A0A0C1GXR4"/>
<dbReference type="PATRIC" id="fig|1056807.3.peg.603"/>
<dbReference type="RefSeq" id="WP_039405792.1">
    <property type="nucleotide sequence ID" value="NZ_CP094242.1"/>
</dbReference>
<evidence type="ECO:0000313" key="5">
    <source>
        <dbReference type="Proteomes" id="UP000829504"/>
    </source>
</evidence>
<dbReference type="InterPro" id="IPR037171">
    <property type="entry name" value="NagB/RpiA_transferase-like"/>
</dbReference>
<dbReference type="EMBL" id="CP094242">
    <property type="protein sequence ID" value="UNV88439.1"/>
    <property type="molecule type" value="Genomic_DNA"/>
</dbReference>
<feature type="domain" description="LUD" evidence="1">
    <location>
        <begin position="43"/>
        <end position="218"/>
    </location>
</feature>
<gene>
    <name evidence="2" type="ORF">MCC93_06280</name>
    <name evidence="3" type="ORF">MON37_05880</name>
</gene>
<dbReference type="Proteomes" id="UP000031390">
    <property type="component" value="Unassembled WGS sequence"/>
</dbReference>
<evidence type="ECO:0000259" key="1">
    <source>
        <dbReference type="Pfam" id="PF02589"/>
    </source>
</evidence>
<dbReference type="SUPFAM" id="SSF100950">
    <property type="entry name" value="NagB/RpiA/CoA transferase-like"/>
    <property type="match status" value="1"/>
</dbReference>
<dbReference type="InterPro" id="IPR003741">
    <property type="entry name" value="LUD_dom"/>
</dbReference>
<reference evidence="2 4" key="1">
    <citation type="submission" date="2014-12" db="EMBL/GenBank/DDBJ databases">
        <title>Genome sequence of Morococcus cerebrosus.</title>
        <authorList>
            <person name="Shin S.-K."/>
            <person name="Yi H."/>
        </authorList>
    </citation>
    <scope>NUCLEOTIDE SEQUENCE [LARGE SCALE GENOMIC DNA]</scope>
    <source>
        <strain evidence="2 4">CIP 81.93</strain>
    </source>
</reference>
<protein>
    <submittedName>
        <fullName evidence="3">Lactate utilization protein C</fullName>
    </submittedName>
</protein>
<dbReference type="EMBL" id="JUFZ01000025">
    <property type="protein sequence ID" value="KIC11010.1"/>
    <property type="molecule type" value="Genomic_DNA"/>
</dbReference>
<name>A0A0C1GXR4_9NEIS</name>
<dbReference type="PANTHER" id="PTHR43682:SF1">
    <property type="entry name" value="LACTATE UTILIZATION PROTEIN C"/>
    <property type="match status" value="1"/>
</dbReference>
<dbReference type="Proteomes" id="UP000829504">
    <property type="component" value="Chromosome"/>
</dbReference>
<evidence type="ECO:0000313" key="3">
    <source>
        <dbReference type="EMBL" id="UNV88439.1"/>
    </source>
</evidence>
<proteinExistence type="predicted"/>
<dbReference type="PANTHER" id="PTHR43682">
    <property type="entry name" value="LACTATE UTILIZATION PROTEIN C"/>
    <property type="match status" value="1"/>
</dbReference>
<dbReference type="InterPro" id="IPR024185">
    <property type="entry name" value="FTHF_cligase-like_sf"/>
</dbReference>
<reference evidence="3 5" key="2">
    <citation type="submission" date="2022-03" db="EMBL/GenBank/DDBJ databases">
        <title>Genome sequencing of Morococcus cerebrosus.</title>
        <authorList>
            <person name="Baek M.-G."/>
            <person name="Yi H."/>
        </authorList>
    </citation>
    <scope>NUCLEOTIDE SEQUENCE [LARGE SCALE GENOMIC DNA]</scope>
    <source>
        <strain evidence="3 5">CIP 81.93</strain>
    </source>
</reference>
<dbReference type="Gene3D" id="3.40.50.10420">
    <property type="entry name" value="NagB/RpiA/CoA transferase-like"/>
    <property type="match status" value="1"/>
</dbReference>
<evidence type="ECO:0000313" key="4">
    <source>
        <dbReference type="Proteomes" id="UP000031390"/>
    </source>
</evidence>
<accession>A0A0C1GXR4</accession>
<sequence length="233" mass="25818">MSARENILAKLKKADALPMEEPAVFDYYREMGVSWGSEVERLKHWAAAMRAVKTEIYWVTKTGWPQVFRQAAEGKGLKNILLPLATEHGQIARAALVDSNIEPIAFEREIDTWKTEFFANIDAGFSGSQCGIARTGTLMLFSSPEEPRTLSLVPPVHFCLFDTAKMYNEFHNAVEGEKLVENGMPTNVFLISGPSKTADIQLTLAYGAHGPRDLVILAILPDHISPADLEENA</sequence>
<organism evidence="2 4">
    <name type="scientific">Morococcus cerebrosus</name>
    <dbReference type="NCBI Taxonomy" id="1056807"/>
    <lineage>
        <taxon>Bacteria</taxon>
        <taxon>Pseudomonadati</taxon>
        <taxon>Pseudomonadota</taxon>
        <taxon>Betaproteobacteria</taxon>
        <taxon>Neisseriales</taxon>
        <taxon>Neisseriaceae</taxon>
        <taxon>Morococcus</taxon>
    </lineage>
</organism>